<feature type="domain" description="P-type ATPase N-terminal" evidence="4">
    <location>
        <begin position="300"/>
        <end position="357"/>
    </location>
</feature>
<feature type="region of interest" description="Disordered" evidence="1">
    <location>
        <begin position="186"/>
        <end position="231"/>
    </location>
</feature>
<name>A0A9P8LFK6_9PEZI</name>
<dbReference type="SUPFAM" id="SSF81665">
    <property type="entry name" value="Calcium ATPase, transmembrane domain M"/>
    <property type="match status" value="1"/>
</dbReference>
<evidence type="ECO:0000256" key="1">
    <source>
        <dbReference type="SAM" id="MobiDB-lite"/>
    </source>
</evidence>
<dbReference type="InterPro" id="IPR023298">
    <property type="entry name" value="ATPase_P-typ_TM_dom_sf"/>
</dbReference>
<feature type="region of interest" description="Disordered" evidence="1">
    <location>
        <begin position="1"/>
        <end position="59"/>
    </location>
</feature>
<reference evidence="5" key="1">
    <citation type="submission" date="2021-03" db="EMBL/GenBank/DDBJ databases">
        <title>Comparative genomics and phylogenomic investigation of the class Geoglossomycetes provide insights into ecological specialization and systematics.</title>
        <authorList>
            <person name="Melie T."/>
            <person name="Pirro S."/>
            <person name="Miller A.N."/>
            <person name="Quandt A."/>
        </authorList>
    </citation>
    <scope>NUCLEOTIDE SEQUENCE</scope>
    <source>
        <strain evidence="5">CAQ_001_2017</strain>
    </source>
</reference>
<dbReference type="Proteomes" id="UP000750711">
    <property type="component" value="Unassembled WGS sequence"/>
</dbReference>
<keyword evidence="6" id="KW-1185">Reference proteome</keyword>
<evidence type="ECO:0000259" key="3">
    <source>
        <dbReference type="Pfam" id="PF00122"/>
    </source>
</evidence>
<dbReference type="AlphaFoldDB" id="A0A9P8LFK6"/>
<organism evidence="5 6">
    <name type="scientific">Trichoglossum hirsutum</name>
    <dbReference type="NCBI Taxonomy" id="265104"/>
    <lineage>
        <taxon>Eukaryota</taxon>
        <taxon>Fungi</taxon>
        <taxon>Dikarya</taxon>
        <taxon>Ascomycota</taxon>
        <taxon>Pezizomycotina</taxon>
        <taxon>Geoglossomycetes</taxon>
        <taxon>Geoglossales</taxon>
        <taxon>Geoglossaceae</taxon>
        <taxon>Trichoglossum</taxon>
    </lineage>
</organism>
<evidence type="ECO:0000256" key="2">
    <source>
        <dbReference type="SAM" id="Phobius"/>
    </source>
</evidence>
<sequence>MIGNEHRDAVNSGSIRRRHSSHHGEDNLSDGQEVGDFSQAGRASIDNPPRSSSATGAPVPRVRFSADLDRVQPVNTLPLAQHQPPSASTSQDVTGSRTIRRPGITDLTVDTRPFSESSDVGQNISSQYRSATSPRLSPTSPKARGRGYSLRRTLFTRSITEQASATDPSPDDVARLDNTDSSITELRSEVFPRYPAEESHPASGQEPKRKLPEVTARDLSHQESQRLPDISRKGHASLALSNYASWRSRSARIGVLGRIRSVFAKARKIILRINELPPSKDGRKIDLDAVRKSALIDERTGREYISNIIRSSRYTLWNFLPRQLFAQFSKLANFYFLIISILQLIPGLSTTGTFTTIVPLLFFVSISMAKEGYDDLRRYRLDKAENNREALVLHAHGTSPSTEESSSPTLADPKHWVATKWKDIQVGDIIRLRRDEPTPADLVILHSKSQDGVAYIETMALDGETNLKSKRASPPLAKNCCNIQDLAKCKARIVVEDPNLDLYNFEGKVVLGKETSPLTNNEIIYRGSILRNTEESLGMVIYTGEECKIRMNATKNLRIKAPSLQSIVNKVVIIIVVFVMSLAIFHTVAYQLWADQTEDKSWYLSNASVSFFPILASFIIMFNTMIPLSLYVSLEIIKLAQMYFLNDIDMYDASSDTPMEARTSTINEELGQVR</sequence>
<feature type="compositionally biased region" description="Polar residues" evidence="1">
    <location>
        <begin position="114"/>
        <end position="140"/>
    </location>
</feature>
<keyword evidence="2" id="KW-0472">Membrane</keyword>
<evidence type="ECO:0000313" key="5">
    <source>
        <dbReference type="EMBL" id="KAH0564880.1"/>
    </source>
</evidence>
<dbReference type="GO" id="GO:0006892">
    <property type="term" value="P:post-Golgi vesicle-mediated transport"/>
    <property type="evidence" value="ECO:0007669"/>
    <property type="project" value="TreeGrafter"/>
</dbReference>
<dbReference type="InterPro" id="IPR008250">
    <property type="entry name" value="ATPase_P-typ_transduc_dom_A_sf"/>
</dbReference>
<dbReference type="SUPFAM" id="SSF81653">
    <property type="entry name" value="Calcium ATPase, transduction domain A"/>
    <property type="match status" value="1"/>
</dbReference>
<feature type="compositionally biased region" description="Polar residues" evidence="1">
    <location>
        <begin position="83"/>
        <end position="97"/>
    </location>
</feature>
<comment type="caution">
    <text evidence="5">The sequence shown here is derived from an EMBL/GenBank/DDBJ whole genome shotgun (WGS) entry which is preliminary data.</text>
</comment>
<dbReference type="InterPro" id="IPR059000">
    <property type="entry name" value="ATPase_P-type_domA"/>
</dbReference>
<dbReference type="EMBL" id="JAGHQM010000165">
    <property type="protein sequence ID" value="KAH0564880.1"/>
    <property type="molecule type" value="Genomic_DNA"/>
</dbReference>
<protein>
    <recommendedName>
        <fullName evidence="7">Phospholipid-transporting ATPase</fullName>
    </recommendedName>
</protein>
<dbReference type="Pfam" id="PF00122">
    <property type="entry name" value="E1-E2_ATPase"/>
    <property type="match status" value="1"/>
</dbReference>
<dbReference type="Gene3D" id="2.70.150.10">
    <property type="entry name" value="Calcium-transporting ATPase, cytoplasmic transduction domain A"/>
    <property type="match status" value="1"/>
</dbReference>
<dbReference type="GO" id="GO:0005886">
    <property type="term" value="C:plasma membrane"/>
    <property type="evidence" value="ECO:0007669"/>
    <property type="project" value="TreeGrafter"/>
</dbReference>
<dbReference type="PANTHER" id="PTHR24092:SF174">
    <property type="entry name" value="PHOSPHOLIPID-TRANSPORTING ATPASE DNF3-RELATED"/>
    <property type="match status" value="1"/>
</dbReference>
<accession>A0A9P8LFK6</accession>
<dbReference type="GO" id="GO:0045332">
    <property type="term" value="P:phospholipid translocation"/>
    <property type="evidence" value="ECO:0007669"/>
    <property type="project" value="TreeGrafter"/>
</dbReference>
<feature type="transmembrane region" description="Helical" evidence="2">
    <location>
        <begin position="610"/>
        <end position="634"/>
    </location>
</feature>
<evidence type="ECO:0000259" key="4">
    <source>
        <dbReference type="Pfam" id="PF16209"/>
    </source>
</evidence>
<dbReference type="GO" id="GO:0140326">
    <property type="term" value="F:ATPase-coupled intramembrane lipid transporter activity"/>
    <property type="evidence" value="ECO:0007669"/>
    <property type="project" value="TreeGrafter"/>
</dbReference>
<feature type="transmembrane region" description="Helical" evidence="2">
    <location>
        <begin position="567"/>
        <end position="590"/>
    </location>
</feature>
<keyword evidence="2" id="KW-1133">Transmembrane helix</keyword>
<dbReference type="InterPro" id="IPR032631">
    <property type="entry name" value="P-type_ATPase_N"/>
</dbReference>
<dbReference type="GO" id="GO:0005802">
    <property type="term" value="C:trans-Golgi network"/>
    <property type="evidence" value="ECO:0007669"/>
    <property type="project" value="TreeGrafter"/>
</dbReference>
<evidence type="ECO:0000313" key="6">
    <source>
        <dbReference type="Proteomes" id="UP000750711"/>
    </source>
</evidence>
<evidence type="ECO:0008006" key="7">
    <source>
        <dbReference type="Google" id="ProtNLM"/>
    </source>
</evidence>
<gene>
    <name evidence="5" type="ORF">GP486_001737</name>
</gene>
<feature type="transmembrane region" description="Helical" evidence="2">
    <location>
        <begin position="354"/>
        <end position="373"/>
    </location>
</feature>
<dbReference type="GO" id="GO:0032456">
    <property type="term" value="P:endocytic recycling"/>
    <property type="evidence" value="ECO:0007669"/>
    <property type="project" value="TreeGrafter"/>
</dbReference>
<keyword evidence="2" id="KW-0812">Transmembrane</keyword>
<feature type="region of interest" description="Disordered" evidence="1">
    <location>
        <begin position="75"/>
        <end position="150"/>
    </location>
</feature>
<dbReference type="PANTHER" id="PTHR24092">
    <property type="entry name" value="PROBABLE PHOSPHOLIPID-TRANSPORTING ATPASE"/>
    <property type="match status" value="1"/>
</dbReference>
<dbReference type="Pfam" id="PF16209">
    <property type="entry name" value="PhoLip_ATPase_N"/>
    <property type="match status" value="1"/>
</dbReference>
<proteinExistence type="predicted"/>
<feature type="domain" description="P-type ATPase A" evidence="3">
    <location>
        <begin position="415"/>
        <end position="495"/>
    </location>
</feature>